<dbReference type="Proteomes" id="UP000321085">
    <property type="component" value="Unassembled WGS sequence"/>
</dbReference>
<organism evidence="3 4">
    <name type="scientific">Microvirga aerophila</name>
    <dbReference type="NCBI Taxonomy" id="670291"/>
    <lineage>
        <taxon>Bacteria</taxon>
        <taxon>Pseudomonadati</taxon>
        <taxon>Pseudomonadota</taxon>
        <taxon>Alphaproteobacteria</taxon>
        <taxon>Hyphomicrobiales</taxon>
        <taxon>Methylobacteriaceae</taxon>
        <taxon>Microvirga</taxon>
    </lineage>
</organism>
<dbReference type="InterPro" id="IPR011250">
    <property type="entry name" value="OMP/PagP_B-barrel"/>
</dbReference>
<name>A0A512BXV7_9HYPH</name>
<evidence type="ECO:0000313" key="4">
    <source>
        <dbReference type="Proteomes" id="UP000321085"/>
    </source>
</evidence>
<dbReference type="EMBL" id="BJYU01000075">
    <property type="protein sequence ID" value="GEO16790.1"/>
    <property type="molecule type" value="Genomic_DNA"/>
</dbReference>
<keyword evidence="1" id="KW-0732">Signal</keyword>
<evidence type="ECO:0000259" key="2">
    <source>
        <dbReference type="Pfam" id="PF13505"/>
    </source>
</evidence>
<protein>
    <recommendedName>
        <fullName evidence="2">Outer membrane protein beta-barrel domain-containing protein</fullName>
    </recommendedName>
</protein>
<reference evidence="3 4" key="1">
    <citation type="submission" date="2019-07" db="EMBL/GenBank/DDBJ databases">
        <title>Whole genome shotgun sequence of Microvirga aerophila NBRC 106136.</title>
        <authorList>
            <person name="Hosoyama A."/>
            <person name="Uohara A."/>
            <person name="Ohji S."/>
            <person name="Ichikawa N."/>
        </authorList>
    </citation>
    <scope>NUCLEOTIDE SEQUENCE [LARGE SCALE GENOMIC DNA]</scope>
    <source>
        <strain evidence="3 4">NBRC 106136</strain>
    </source>
</reference>
<gene>
    <name evidence="3" type="ORF">MAE02_44860</name>
</gene>
<sequence>MLGYHRDNSTNGGWTLGGGAEYAVTENITAKLEGLYVNLDTRDNYALGETFGERRDTEFGVIRAGVNYKFN</sequence>
<dbReference type="Gene3D" id="2.40.160.20">
    <property type="match status" value="1"/>
</dbReference>
<dbReference type="InterPro" id="IPR027385">
    <property type="entry name" value="Beta-barrel_OMP"/>
</dbReference>
<keyword evidence="4" id="KW-1185">Reference proteome</keyword>
<feature type="domain" description="Outer membrane protein beta-barrel" evidence="2">
    <location>
        <begin position="7"/>
        <end position="70"/>
    </location>
</feature>
<evidence type="ECO:0000313" key="3">
    <source>
        <dbReference type="EMBL" id="GEO16790.1"/>
    </source>
</evidence>
<dbReference type="AlphaFoldDB" id="A0A512BXV7"/>
<evidence type="ECO:0000256" key="1">
    <source>
        <dbReference type="ARBA" id="ARBA00022729"/>
    </source>
</evidence>
<comment type="caution">
    <text evidence="3">The sequence shown here is derived from an EMBL/GenBank/DDBJ whole genome shotgun (WGS) entry which is preliminary data.</text>
</comment>
<dbReference type="RefSeq" id="WP_308494327.1">
    <property type="nucleotide sequence ID" value="NZ_BJYU01000075.1"/>
</dbReference>
<dbReference type="SUPFAM" id="SSF56925">
    <property type="entry name" value="OMPA-like"/>
    <property type="match status" value="1"/>
</dbReference>
<dbReference type="Pfam" id="PF13505">
    <property type="entry name" value="OMP_b-brl"/>
    <property type="match status" value="1"/>
</dbReference>
<proteinExistence type="predicted"/>
<accession>A0A512BXV7</accession>